<name>N8UWM7_9GAMM</name>
<dbReference type="Proteomes" id="UP000013049">
    <property type="component" value="Unassembled WGS sequence"/>
</dbReference>
<keyword evidence="1" id="KW-0805">Transcription regulation</keyword>
<sequence>MRLLSSRSIYSPVFHADMTKNHTHDLNAAKDTISNALIREALSVAASRGLNIVSIANRAGISAELLTSSKARVPVAQCAQLWVELAESMNDEFLGMDTHPMRRGSYQLLAKLAFNTETLEQAIKEILKFLALILDDIRGELVQKGAKAYLILHDREQPKRMFTYSTFLMLVHSLMCWLSDQRIHFHKMTFRCHPPIEIQDYRVRFCENIHFHAEQNSIEFDAHYLKHKIKKDKQALNDFLKHTPYNLIVRFKNENSLSLQIRRQLLLQPPSEWAELKDIAQQLNMSTATIQRRLKQEGVSYQQLKNDIRCDIAIERLSKTDDSIQSISDDLNFHDPSAFHRAFKKWSGVSPGSYRKTSPLKKNKLNLLDE</sequence>
<evidence type="ECO:0000313" key="6">
    <source>
        <dbReference type="Proteomes" id="UP000013049"/>
    </source>
</evidence>
<dbReference type="Pfam" id="PF12625">
    <property type="entry name" value="Arabinose_bd"/>
    <property type="match status" value="1"/>
</dbReference>
<keyword evidence="3" id="KW-0804">Transcription</keyword>
<dbReference type="PANTHER" id="PTHR47894:SF1">
    <property type="entry name" value="HTH-TYPE TRANSCRIPTIONAL REGULATOR VQSM"/>
    <property type="match status" value="1"/>
</dbReference>
<dbReference type="Pfam" id="PF12833">
    <property type="entry name" value="HTH_18"/>
    <property type="match status" value="1"/>
</dbReference>
<evidence type="ECO:0000313" key="5">
    <source>
        <dbReference type="EMBL" id="ENU91810.1"/>
    </source>
</evidence>
<dbReference type="HOGENOM" id="CLU_047522_0_0_6"/>
<dbReference type="GO" id="GO:0005829">
    <property type="term" value="C:cytosol"/>
    <property type="evidence" value="ECO:0007669"/>
    <property type="project" value="TreeGrafter"/>
</dbReference>
<dbReference type="SUPFAM" id="SSF109998">
    <property type="entry name" value="Triger factor/SurA peptide-binding domain-like"/>
    <property type="match status" value="1"/>
</dbReference>
<evidence type="ECO:0000256" key="1">
    <source>
        <dbReference type="ARBA" id="ARBA00023015"/>
    </source>
</evidence>
<feature type="domain" description="HTH araC/xylS-type" evidence="4">
    <location>
        <begin position="255"/>
        <end position="357"/>
    </location>
</feature>
<evidence type="ECO:0000256" key="3">
    <source>
        <dbReference type="ARBA" id="ARBA00023163"/>
    </source>
</evidence>
<proteinExistence type="predicted"/>
<dbReference type="Gene3D" id="1.10.10.60">
    <property type="entry name" value="Homeodomain-like"/>
    <property type="match status" value="1"/>
</dbReference>
<dbReference type="PROSITE" id="PS01124">
    <property type="entry name" value="HTH_ARAC_FAMILY_2"/>
    <property type="match status" value="1"/>
</dbReference>
<evidence type="ECO:0000259" key="4">
    <source>
        <dbReference type="PROSITE" id="PS01124"/>
    </source>
</evidence>
<protein>
    <recommendedName>
        <fullName evidence="4">HTH araC/xylS-type domain-containing protein</fullName>
    </recommendedName>
</protein>
<accession>N8UWM7</accession>
<keyword evidence="2" id="KW-0238">DNA-binding</keyword>
<dbReference type="InterPro" id="IPR032687">
    <property type="entry name" value="AraC-type_N"/>
</dbReference>
<dbReference type="GO" id="GO:0000976">
    <property type="term" value="F:transcription cis-regulatory region binding"/>
    <property type="evidence" value="ECO:0007669"/>
    <property type="project" value="TreeGrafter"/>
</dbReference>
<organism evidence="5 6">
    <name type="scientific">Acinetobacter vivianii</name>
    <dbReference type="NCBI Taxonomy" id="1776742"/>
    <lineage>
        <taxon>Bacteria</taxon>
        <taxon>Pseudomonadati</taxon>
        <taxon>Pseudomonadota</taxon>
        <taxon>Gammaproteobacteria</taxon>
        <taxon>Moraxellales</taxon>
        <taxon>Moraxellaceae</taxon>
        <taxon>Acinetobacter</taxon>
    </lineage>
</organism>
<gene>
    <name evidence="5" type="ORF">F971_02902</name>
</gene>
<dbReference type="InterPro" id="IPR009057">
    <property type="entry name" value="Homeodomain-like_sf"/>
</dbReference>
<dbReference type="InterPro" id="IPR018060">
    <property type="entry name" value="HTH_AraC"/>
</dbReference>
<dbReference type="InterPro" id="IPR027304">
    <property type="entry name" value="Trigger_fact/SurA_dom_sf"/>
</dbReference>
<dbReference type="eggNOG" id="COG2207">
    <property type="taxonomic scope" value="Bacteria"/>
</dbReference>
<comment type="caution">
    <text evidence="5">The sequence shown here is derived from an EMBL/GenBank/DDBJ whole genome shotgun (WGS) entry which is preliminary data.</text>
</comment>
<reference evidence="5 6" key="1">
    <citation type="submission" date="2013-02" db="EMBL/GenBank/DDBJ databases">
        <title>The Genome Sequence of Acinetobacter sp. NIPH 758.</title>
        <authorList>
            <consortium name="The Broad Institute Genome Sequencing Platform"/>
            <consortium name="The Broad Institute Genome Sequencing Center for Infectious Disease"/>
            <person name="Cerqueira G."/>
            <person name="Feldgarden M."/>
            <person name="Courvalin P."/>
            <person name="Perichon B."/>
            <person name="Grillot-Courvalin C."/>
            <person name="Clermont D."/>
            <person name="Rocha E."/>
            <person name="Yoon E.-J."/>
            <person name="Nemec A."/>
            <person name="Walker B."/>
            <person name="Young S.K."/>
            <person name="Zeng Q."/>
            <person name="Gargeya S."/>
            <person name="Fitzgerald M."/>
            <person name="Haas B."/>
            <person name="Abouelleil A."/>
            <person name="Alvarado L."/>
            <person name="Arachchi H.M."/>
            <person name="Berlin A.M."/>
            <person name="Chapman S.B."/>
            <person name="Dewar J."/>
            <person name="Goldberg J."/>
            <person name="Griggs A."/>
            <person name="Gujja S."/>
            <person name="Hansen M."/>
            <person name="Howarth C."/>
            <person name="Imamovic A."/>
            <person name="Larimer J."/>
            <person name="McCowan C."/>
            <person name="Murphy C."/>
            <person name="Neiman D."/>
            <person name="Pearson M."/>
            <person name="Priest M."/>
            <person name="Roberts A."/>
            <person name="Saif S."/>
            <person name="Shea T."/>
            <person name="Sisk P."/>
            <person name="Sykes S."/>
            <person name="Wortman J."/>
            <person name="Nusbaum C."/>
            <person name="Birren B."/>
        </authorList>
    </citation>
    <scope>NUCLEOTIDE SEQUENCE [LARGE SCALE GENOMIC DNA]</scope>
    <source>
        <strain evidence="5 6">NIPH 758</strain>
    </source>
</reference>
<dbReference type="AlphaFoldDB" id="N8UWM7"/>
<dbReference type="GO" id="GO:0003700">
    <property type="term" value="F:DNA-binding transcription factor activity"/>
    <property type="evidence" value="ECO:0007669"/>
    <property type="project" value="InterPro"/>
</dbReference>
<dbReference type="EMBL" id="APPC01000018">
    <property type="protein sequence ID" value="ENU91810.1"/>
    <property type="molecule type" value="Genomic_DNA"/>
</dbReference>
<dbReference type="PANTHER" id="PTHR47894">
    <property type="entry name" value="HTH-TYPE TRANSCRIPTIONAL REGULATOR GADX"/>
    <property type="match status" value="1"/>
</dbReference>
<dbReference type="SUPFAM" id="SSF46689">
    <property type="entry name" value="Homeodomain-like"/>
    <property type="match status" value="1"/>
</dbReference>
<dbReference type="PATRIC" id="fig|1217712.3.peg.2795"/>
<evidence type="ECO:0000256" key="2">
    <source>
        <dbReference type="ARBA" id="ARBA00023125"/>
    </source>
</evidence>
<dbReference type="SMART" id="SM00342">
    <property type="entry name" value="HTH_ARAC"/>
    <property type="match status" value="1"/>
</dbReference>